<dbReference type="PROSITE" id="PS51257">
    <property type="entry name" value="PROKAR_LIPOPROTEIN"/>
    <property type="match status" value="1"/>
</dbReference>
<reference evidence="1 2" key="1">
    <citation type="journal article" date="2024" name="FEMS Microbiol. Lett.">
        <title>Xanthomonas protegens sp. nov., a novel rice seed-associated bacterium, provides in vivo protection against X. oryzae pv. oryzae, the bacterial leaf blight pathogen.</title>
        <authorList>
            <person name="Rana R."/>
            <person name="Sharma A."/>
            <person name="Madhavan V.N."/>
            <person name="Korpole S."/>
            <person name="Sonti R.V."/>
            <person name="Patel H.K."/>
            <person name="Patil P.B."/>
        </authorList>
    </citation>
    <scope>NUCLEOTIDE SEQUENCE [LARGE SCALE GENOMIC DNA]</scope>
    <source>
        <strain evidence="1 2">PPL118</strain>
    </source>
</reference>
<dbReference type="EMBL" id="JAQJCQ010000010">
    <property type="protein sequence ID" value="MEL4892296.1"/>
    <property type="molecule type" value="Genomic_DNA"/>
</dbReference>
<gene>
    <name evidence="1" type="ORF">PIQ37_12740</name>
</gene>
<protein>
    <recommendedName>
        <fullName evidence="3">DUF3015 domain-containing protein</fullName>
    </recommendedName>
</protein>
<accession>A0ABU9LDW0</accession>
<comment type="caution">
    <text evidence="1">The sequence shown here is derived from an EMBL/GenBank/DDBJ whole genome shotgun (WGS) entry which is preliminary data.</text>
</comment>
<dbReference type="Proteomes" id="UP001486626">
    <property type="component" value="Unassembled WGS sequence"/>
</dbReference>
<keyword evidence="2" id="KW-1185">Reference proteome</keyword>
<evidence type="ECO:0008006" key="3">
    <source>
        <dbReference type="Google" id="ProtNLM"/>
    </source>
</evidence>
<name>A0ABU9LDW0_9XANT</name>
<sequence length="152" mass="16752">MLKRIFFLSVTAFLVAGCSYGDKLCRDVEVESVGIVKISSNLTSSPIDGGHGPNSPAIGILLDIEDVSPDLARDVVRLSLWPKHGESESASCKDKFLLKTRVISCTQNLANKEMVLLVQYKFPDVAVNYNNYELSSRRVAEMVDSYMSSCAR</sequence>
<organism evidence="1 2">
    <name type="scientific">Xanthomonas protegens</name>
    <dbReference type="NCBI Taxonomy" id="3380705"/>
    <lineage>
        <taxon>Bacteria</taxon>
        <taxon>Pseudomonadati</taxon>
        <taxon>Pseudomonadota</taxon>
        <taxon>Gammaproteobacteria</taxon>
        <taxon>Lysobacterales</taxon>
        <taxon>Lysobacteraceae</taxon>
        <taxon>Xanthomonas</taxon>
    </lineage>
</organism>
<evidence type="ECO:0000313" key="2">
    <source>
        <dbReference type="Proteomes" id="UP001486626"/>
    </source>
</evidence>
<dbReference type="RefSeq" id="WP_342073763.1">
    <property type="nucleotide sequence ID" value="NZ_JAQJCQ010000010.1"/>
</dbReference>
<evidence type="ECO:0000313" key="1">
    <source>
        <dbReference type="EMBL" id="MEL4892296.1"/>
    </source>
</evidence>
<proteinExistence type="predicted"/>